<reference evidence="2 3" key="1">
    <citation type="submission" date="2020-08" db="EMBL/GenBank/DDBJ databases">
        <title>Genomic Encyclopedia of Type Strains, Phase IV (KMG-IV): sequencing the most valuable type-strain genomes for metagenomic binning, comparative biology and taxonomic classification.</title>
        <authorList>
            <person name="Goeker M."/>
        </authorList>
    </citation>
    <scope>NUCLEOTIDE SEQUENCE [LARGE SCALE GENOMIC DNA]</scope>
    <source>
        <strain evidence="2 3">DSM 40141</strain>
    </source>
</reference>
<gene>
    <name evidence="2" type="ORF">HNQ79_002613</name>
</gene>
<dbReference type="Proteomes" id="UP000540423">
    <property type="component" value="Unassembled WGS sequence"/>
</dbReference>
<evidence type="ECO:0000256" key="1">
    <source>
        <dbReference type="SAM" id="MobiDB-lite"/>
    </source>
</evidence>
<feature type="region of interest" description="Disordered" evidence="1">
    <location>
        <begin position="1"/>
        <end position="53"/>
    </location>
</feature>
<comment type="caution">
    <text evidence="2">The sequence shown here is derived from an EMBL/GenBank/DDBJ whole genome shotgun (WGS) entry which is preliminary data.</text>
</comment>
<keyword evidence="3" id="KW-1185">Reference proteome</keyword>
<dbReference type="AlphaFoldDB" id="A0A7X0HEI2"/>
<feature type="compositionally biased region" description="Polar residues" evidence="1">
    <location>
        <begin position="107"/>
        <end position="118"/>
    </location>
</feature>
<evidence type="ECO:0000313" key="3">
    <source>
        <dbReference type="Proteomes" id="UP000540423"/>
    </source>
</evidence>
<feature type="region of interest" description="Disordered" evidence="1">
    <location>
        <begin position="88"/>
        <end position="235"/>
    </location>
</feature>
<accession>A0A7X0HEI2</accession>
<protein>
    <submittedName>
        <fullName evidence="2">Uncharacterized protein</fullName>
    </submittedName>
</protein>
<feature type="compositionally biased region" description="Basic and acidic residues" evidence="1">
    <location>
        <begin position="134"/>
        <end position="143"/>
    </location>
</feature>
<feature type="compositionally biased region" description="Polar residues" evidence="1">
    <location>
        <begin position="186"/>
        <end position="196"/>
    </location>
</feature>
<sequence>MPPRVSGRPRTIEGNLRGTARMQQSVSRYVTSGSGSRRPVAGHDTVEPSPNDQPIAVTVAAVNPYISSHSYSARSNHLLVSRRKVRTAPSASIWPSAPTWHPPTAPRTRTSSVPSAPSATLADRARLRAARNLARMEEDRAEGTDDGDIPEGSSIRVHRVPQQTGLRRSHGALFPACAEHRPPSGPLSQASSSPRSTHPCDPETLTQHYSRIGQRPESGRSRGLRSWLPSAPDRR</sequence>
<evidence type="ECO:0000313" key="2">
    <source>
        <dbReference type="EMBL" id="MBB6436150.1"/>
    </source>
</evidence>
<name>A0A7X0HEI2_9ACTN</name>
<proteinExistence type="predicted"/>
<dbReference type="EMBL" id="JACHEM010000005">
    <property type="protein sequence ID" value="MBB6436150.1"/>
    <property type="molecule type" value="Genomic_DNA"/>
</dbReference>
<feature type="compositionally biased region" description="Polar residues" evidence="1">
    <location>
        <begin position="21"/>
        <end position="35"/>
    </location>
</feature>
<organism evidence="2 3">
    <name type="scientific">Streptomyces candidus</name>
    <dbReference type="NCBI Taxonomy" id="67283"/>
    <lineage>
        <taxon>Bacteria</taxon>
        <taxon>Bacillati</taxon>
        <taxon>Actinomycetota</taxon>
        <taxon>Actinomycetes</taxon>
        <taxon>Kitasatosporales</taxon>
        <taxon>Streptomycetaceae</taxon>
        <taxon>Streptomyces</taxon>
    </lineage>
</organism>